<sequence>MADVSSIASLATGLSQANLQQAVQTSVQKTAMDIQESSALQLIDATLEGGKPAPAAPSVPSEQVGSRLDVMA</sequence>
<dbReference type="AlphaFoldDB" id="A0A498C757"/>
<dbReference type="Proteomes" id="UP000275461">
    <property type="component" value="Unassembled WGS sequence"/>
</dbReference>
<dbReference type="EMBL" id="RCDA01000001">
    <property type="protein sequence ID" value="RLK50907.1"/>
    <property type="molecule type" value="Genomic_DNA"/>
</dbReference>
<gene>
    <name evidence="2" type="ORF">DFR31_0816</name>
</gene>
<feature type="region of interest" description="Disordered" evidence="1">
    <location>
        <begin position="48"/>
        <end position="72"/>
    </location>
</feature>
<evidence type="ECO:0000313" key="2">
    <source>
        <dbReference type="EMBL" id="RLK50907.1"/>
    </source>
</evidence>
<comment type="caution">
    <text evidence="2">The sequence shown here is derived from an EMBL/GenBank/DDBJ whole genome shotgun (WGS) entry which is preliminary data.</text>
</comment>
<reference evidence="2 3" key="1">
    <citation type="submission" date="2018-10" db="EMBL/GenBank/DDBJ databases">
        <title>Genomic Encyclopedia of Type Strains, Phase IV (KMG-IV): sequencing the most valuable type-strain genomes for metagenomic binning, comparative biology and taxonomic classification.</title>
        <authorList>
            <person name="Goeker M."/>
        </authorList>
    </citation>
    <scope>NUCLEOTIDE SEQUENCE [LARGE SCALE GENOMIC DNA]</scope>
    <source>
        <strain evidence="2 3">DSM 12769</strain>
    </source>
</reference>
<keyword evidence="3" id="KW-1185">Reference proteome</keyword>
<organism evidence="2 3">
    <name type="scientific">Alkalispirillum mobile</name>
    <dbReference type="NCBI Taxonomy" id="85925"/>
    <lineage>
        <taxon>Bacteria</taxon>
        <taxon>Pseudomonadati</taxon>
        <taxon>Pseudomonadota</taxon>
        <taxon>Gammaproteobacteria</taxon>
        <taxon>Chromatiales</taxon>
        <taxon>Ectothiorhodospiraceae</taxon>
        <taxon>Alkalispirillum</taxon>
    </lineage>
</organism>
<proteinExistence type="predicted"/>
<accession>A0A498C757</accession>
<evidence type="ECO:0000256" key="1">
    <source>
        <dbReference type="SAM" id="MobiDB-lite"/>
    </source>
</evidence>
<dbReference type="Pfam" id="PF14070">
    <property type="entry name" value="YjfB_motility"/>
    <property type="match status" value="1"/>
</dbReference>
<evidence type="ECO:0000313" key="3">
    <source>
        <dbReference type="Proteomes" id="UP000275461"/>
    </source>
</evidence>
<protein>
    <submittedName>
        <fullName evidence="2">Putative motility protein YjfB-like</fullName>
    </submittedName>
</protein>
<name>A0A498C757_9GAMM</name>
<dbReference type="RefSeq" id="WP_170153589.1">
    <property type="nucleotide sequence ID" value="NZ_RCDA01000001.1"/>
</dbReference>
<dbReference type="InterPro" id="IPR025906">
    <property type="entry name" value="YjfB_motility"/>
</dbReference>